<dbReference type="OrthoDB" id="270392at2759"/>
<evidence type="ECO:0000313" key="16">
    <source>
        <dbReference type="Proteomes" id="UP000800094"/>
    </source>
</evidence>
<feature type="compositionally biased region" description="Basic and acidic residues" evidence="13">
    <location>
        <begin position="1379"/>
        <end position="1391"/>
    </location>
</feature>
<keyword evidence="6" id="KW-0479">Metal-binding</keyword>
<dbReference type="Pfam" id="PF04998">
    <property type="entry name" value="RNA_pol_Rpb1_5"/>
    <property type="match status" value="1"/>
</dbReference>
<dbReference type="InterPro" id="IPR015699">
    <property type="entry name" value="DNA-dir_RNA_pol1_lsu_N"/>
</dbReference>
<evidence type="ECO:0000256" key="5">
    <source>
        <dbReference type="ARBA" id="ARBA00022695"/>
    </source>
</evidence>
<dbReference type="Gene3D" id="4.10.860.120">
    <property type="entry name" value="RNA polymerase II, clamp domain"/>
    <property type="match status" value="1"/>
</dbReference>
<dbReference type="Pfam" id="PF04983">
    <property type="entry name" value="RNA_pol_Rpb1_3"/>
    <property type="match status" value="1"/>
</dbReference>
<evidence type="ECO:0000256" key="6">
    <source>
        <dbReference type="ARBA" id="ARBA00022723"/>
    </source>
</evidence>
<name>A0A6A6I4K4_9PLEO</name>
<dbReference type="InterPro" id="IPR042102">
    <property type="entry name" value="RNA_pol_Rpb1_3_sf"/>
</dbReference>
<dbReference type="PANTHER" id="PTHR19376:SF11">
    <property type="entry name" value="DNA-DIRECTED RNA POLYMERASE I SUBUNIT RPA1"/>
    <property type="match status" value="1"/>
</dbReference>
<sequence>MNTSQPVSSAIKSVEFGFLAASDIRTLSVKRITNPTTFDSLLHPVPGGLHDAALGAFLDNPCSTCGLTTLLGCPGHCGHIELPVPVYHLSFLDQLYRLLRGKCVYCHHLVLPRVAVNEFASKLRLIRCGLVQEANDMQEHVDVTKGKTRRGSESSDSDDEDDIISQRNSYVKRCMKRAGISRSDAHAVKEKNEAISDARRQVIKDFWTSIAGMKKCKNCQGLNPTYRKDRAIKIFRKNLTPKDKALMAQAEKRMENPLDILQRREARAKKQQVHADEGVADLDPGSEDEDADMLDTEEADGTLVASESMTASGRKSRSAVDASHKVQDFINAAEVRAAMILLFEKEEEILRLLYNPHARSKSQVDVNADMFFIQNVVVPPNRYRMEDKTGDSIAECPQNTLYKNILNACESMRQISNEMHGKENEAGFRRRDFSDLQTTWVNLQGAVNALIDRDANPVQGLAGRTNADGIKQQLEKKEGLFRKNMMGKRVNFAARSVISPDPNIETNQIGVPPVFAKKLTFPEPVTNHNFYDLKEAVLNGPDKWPGAVAIENEFGQVVSLRKKNYEERQALANQLLAPSSTHVNGSKNKKVHRHLNNGDVVIMNRQPTLHKPSMMAHRARVLPGEKTIRMHYANCNTYNADFDGDEMNMHFPQNELARAEAMLIANTDNQYLSATAGKPLRGLIQDHISMAVWLTNKDTFFNREEYHELLYSSLRPEDGHTTSGTLLTVEPAIWKPRPMWTGKQLITTVLKNLKPKEYDNLTLSSKSQTSGKLWGPDSEEQTVIVQAGELLCGILDKSQIGSAAGGLVNGIFEAYGATTAGQVLSVLGRLLTRLLNMRAFSCGVEDLILTREGDEARLEKLKEAEKAGFKVASKYVSLDATKIDPNNRELQRRLEQVLRDDSKQRGLDGLSNAATAKISSAVTAACLPEKLIKLFPKNQMQTMTGSGAKGTLVNANQISCNLGQQVLEGRRVPVMVSGKTLPCFKPYETSVRAGGYIVNRFLTGIRPQEYYFHTMAGREGLIDTAVKTSRSGYLQRCIVKGMEGVHVEYDSTVRDSDGSMVQFLYGEDGLDTTKQKYLNDFKFQAENFYSLTQSVNAVEGYRHVVSKEATEHTKAAWKKVRKTGNIAAMDPALAIYNPGRYSGSTSEKFFAAKRDYCERNPDGLLKNKKRDPNGEVLKKNFDTLLDIKYLRSLVEPGEAVGVVAGQSIGEPSTQMTLNTFHLAGHSTKNVTLGIPRLREIVMTASAKISTPGMTLYPHPEMPKEDIEKFAKSITRLPLSAVLDKVIVTERLGQGTQYSQARKFNIRLEFYPAKEYTKEYAVKVRDVADSIEKKFCPRLQKAVRADLKKKGQNKSLSTAKSAAVPTIGEASGTIEQQTVRQDDAGDEGGHDEVESDDGEDEGDATFAKRRGRREDSVEFEAPEEGEQVADGIDREESEDETYGGSPKPSRATTPEPGSEDEDEEPLVPHDESSQIRQDRIMHSKDCPDISAFKFDDKQGAYCEITFEFSASTPKLLMLHHVEAAADFATIHVIPGITSALVSAEKVEDPLTQEDAEIPVILTEGSNLIAMREFPDIIDTSRLFTNDIASMLQLYGVEACRASIVREMHAVFSGHGINVDNRHLNLIADTMTKGGGFTPFNRIGLRTNTSPFMKMSFETTVGFLKDAVLERDWDELKNPSARIVVGRLGGVGTGSFDVLAPVRVTDPLKEPMDDIEEAARDAEGDMDWDVEMEDAQEEQPPVEETPKKKKKKHRRSSE</sequence>
<dbReference type="Gene3D" id="2.40.40.20">
    <property type="match status" value="1"/>
</dbReference>
<dbReference type="InterPro" id="IPR000722">
    <property type="entry name" value="RNA_pol_asu"/>
</dbReference>
<evidence type="ECO:0000256" key="1">
    <source>
        <dbReference type="ARBA" id="ARBA00004123"/>
    </source>
</evidence>
<dbReference type="CDD" id="cd02735">
    <property type="entry name" value="RNAP_I_Rpa1_C"/>
    <property type="match status" value="1"/>
</dbReference>
<organism evidence="15 16">
    <name type="scientific">Trematosphaeria pertusa</name>
    <dbReference type="NCBI Taxonomy" id="390896"/>
    <lineage>
        <taxon>Eukaryota</taxon>
        <taxon>Fungi</taxon>
        <taxon>Dikarya</taxon>
        <taxon>Ascomycota</taxon>
        <taxon>Pezizomycotina</taxon>
        <taxon>Dothideomycetes</taxon>
        <taxon>Pleosporomycetidae</taxon>
        <taxon>Pleosporales</taxon>
        <taxon>Massarineae</taxon>
        <taxon>Trematosphaeriaceae</taxon>
        <taxon>Trematosphaeria</taxon>
    </lineage>
</organism>
<keyword evidence="4 12" id="KW-0808">Transferase</keyword>
<dbReference type="InterPro" id="IPR038120">
    <property type="entry name" value="Rpb1_funnel_sf"/>
</dbReference>
<dbReference type="Gene3D" id="1.10.132.30">
    <property type="match status" value="1"/>
</dbReference>
<dbReference type="GO" id="GO:0005736">
    <property type="term" value="C:RNA polymerase I complex"/>
    <property type="evidence" value="ECO:0007669"/>
    <property type="project" value="TreeGrafter"/>
</dbReference>
<comment type="subcellular location">
    <subcellularLocation>
        <location evidence="1">Nucleus</location>
    </subcellularLocation>
</comment>
<feature type="compositionally biased region" description="Acidic residues" evidence="13">
    <location>
        <begin position="1722"/>
        <end position="1739"/>
    </location>
</feature>
<evidence type="ECO:0000256" key="2">
    <source>
        <dbReference type="ARBA" id="ARBA00006460"/>
    </source>
</evidence>
<dbReference type="PANTHER" id="PTHR19376">
    <property type="entry name" value="DNA-DIRECTED RNA POLYMERASE"/>
    <property type="match status" value="1"/>
</dbReference>
<dbReference type="Pfam" id="PF05000">
    <property type="entry name" value="RNA_pol_Rpb1_4"/>
    <property type="match status" value="1"/>
</dbReference>
<comment type="function">
    <text evidence="12">DNA-dependent RNA polymerase catalyzes the transcription of DNA into RNA using the four ribonucleoside triphosphates as substrates.</text>
</comment>
<keyword evidence="9 12" id="KW-0804">Transcription</keyword>
<dbReference type="Gene3D" id="3.30.1490.180">
    <property type="entry name" value="RNA polymerase ii"/>
    <property type="match status" value="1"/>
</dbReference>
<dbReference type="Gene3D" id="1.10.274.100">
    <property type="entry name" value="RNA polymerase Rpb1, domain 3"/>
    <property type="match status" value="1"/>
</dbReference>
<feature type="compositionally biased region" description="Basic and acidic residues" evidence="13">
    <location>
        <begin position="1709"/>
        <end position="1721"/>
    </location>
</feature>
<dbReference type="Gene3D" id="3.30.70.2850">
    <property type="match status" value="1"/>
</dbReference>
<feature type="compositionally biased region" description="Basic and acidic residues" evidence="13">
    <location>
        <begin position="1465"/>
        <end position="1476"/>
    </location>
</feature>
<keyword evidence="8" id="KW-0460">Magnesium</keyword>
<dbReference type="CDD" id="cd01435">
    <property type="entry name" value="RNAP_I_RPA1_N"/>
    <property type="match status" value="1"/>
</dbReference>
<feature type="region of interest" description="Disordered" evidence="13">
    <location>
        <begin position="1348"/>
        <end position="1476"/>
    </location>
</feature>
<dbReference type="Pfam" id="PF04997">
    <property type="entry name" value="RNA_pol_Rpb1_1"/>
    <property type="match status" value="1"/>
</dbReference>
<feature type="region of interest" description="Disordered" evidence="13">
    <location>
        <begin position="301"/>
        <end position="320"/>
    </location>
</feature>
<keyword evidence="7" id="KW-0862">Zinc</keyword>
<dbReference type="InterPro" id="IPR007080">
    <property type="entry name" value="RNA_pol_Rpb1_1"/>
</dbReference>
<evidence type="ECO:0000259" key="14">
    <source>
        <dbReference type="SMART" id="SM00663"/>
    </source>
</evidence>
<dbReference type="InterPro" id="IPR007066">
    <property type="entry name" value="RNA_pol_Rpb1_3"/>
</dbReference>
<protein>
    <recommendedName>
        <fullName evidence="12">DNA-directed RNA polymerase subunit</fullName>
        <ecNumber evidence="12">2.7.7.6</ecNumber>
    </recommendedName>
</protein>
<feature type="region of interest" description="Disordered" evidence="13">
    <location>
        <begin position="268"/>
        <end position="292"/>
    </location>
</feature>
<feature type="region of interest" description="Disordered" evidence="13">
    <location>
        <begin position="1709"/>
        <end position="1756"/>
    </location>
</feature>
<dbReference type="EC" id="2.7.7.6" evidence="12"/>
<evidence type="ECO:0000256" key="11">
    <source>
        <dbReference type="ARBA" id="ARBA00048552"/>
    </source>
</evidence>
<dbReference type="InterPro" id="IPR047107">
    <property type="entry name" value="DNA-dir_RNA_pol1_lsu_C"/>
</dbReference>
<dbReference type="SUPFAM" id="SSF64484">
    <property type="entry name" value="beta and beta-prime subunits of DNA dependent RNA-polymerase"/>
    <property type="match status" value="1"/>
</dbReference>
<dbReference type="InterPro" id="IPR044893">
    <property type="entry name" value="RNA_pol_Rpb1_clamp_domain"/>
</dbReference>
<feature type="compositionally biased region" description="Acidic residues" evidence="13">
    <location>
        <begin position="1416"/>
        <end position="1440"/>
    </location>
</feature>
<dbReference type="GO" id="GO:0046872">
    <property type="term" value="F:metal ion binding"/>
    <property type="evidence" value="ECO:0007669"/>
    <property type="project" value="UniProtKB-KW"/>
</dbReference>
<dbReference type="RefSeq" id="XP_033679962.1">
    <property type="nucleotide sequence ID" value="XM_033832246.1"/>
</dbReference>
<dbReference type="Pfam" id="PF00623">
    <property type="entry name" value="RNA_pol_Rpb1_2"/>
    <property type="match status" value="1"/>
</dbReference>
<dbReference type="Gene3D" id="1.10.357.120">
    <property type="match status" value="1"/>
</dbReference>
<dbReference type="GO" id="GO:0006351">
    <property type="term" value="P:DNA-templated transcription"/>
    <property type="evidence" value="ECO:0007669"/>
    <property type="project" value="InterPro"/>
</dbReference>
<evidence type="ECO:0000256" key="3">
    <source>
        <dbReference type="ARBA" id="ARBA00022478"/>
    </source>
</evidence>
<keyword evidence="16" id="KW-1185">Reference proteome</keyword>
<feature type="region of interest" description="Disordered" evidence="13">
    <location>
        <begin position="141"/>
        <end position="162"/>
    </location>
</feature>
<evidence type="ECO:0000256" key="7">
    <source>
        <dbReference type="ARBA" id="ARBA00022833"/>
    </source>
</evidence>
<feature type="compositionally biased region" description="Acidic residues" evidence="13">
    <location>
        <begin position="278"/>
        <end position="292"/>
    </location>
</feature>
<dbReference type="FunFam" id="2.40.40.20:FF:000019">
    <property type="entry name" value="DNA-directed RNA polymerase II subunit RPB1"/>
    <property type="match status" value="1"/>
</dbReference>
<dbReference type="GO" id="GO:0003899">
    <property type="term" value="F:DNA-directed RNA polymerase activity"/>
    <property type="evidence" value="ECO:0007669"/>
    <property type="project" value="UniProtKB-EC"/>
</dbReference>
<proteinExistence type="inferred from homology"/>
<reference evidence="15" key="1">
    <citation type="journal article" date="2020" name="Stud. Mycol.">
        <title>101 Dothideomycetes genomes: a test case for predicting lifestyles and emergence of pathogens.</title>
        <authorList>
            <person name="Haridas S."/>
            <person name="Albert R."/>
            <person name="Binder M."/>
            <person name="Bloem J."/>
            <person name="Labutti K."/>
            <person name="Salamov A."/>
            <person name="Andreopoulos B."/>
            <person name="Baker S."/>
            <person name="Barry K."/>
            <person name="Bills G."/>
            <person name="Bluhm B."/>
            <person name="Cannon C."/>
            <person name="Castanera R."/>
            <person name="Culley D."/>
            <person name="Daum C."/>
            <person name="Ezra D."/>
            <person name="Gonzalez J."/>
            <person name="Henrissat B."/>
            <person name="Kuo A."/>
            <person name="Liang C."/>
            <person name="Lipzen A."/>
            <person name="Lutzoni F."/>
            <person name="Magnuson J."/>
            <person name="Mondo S."/>
            <person name="Nolan M."/>
            <person name="Ohm R."/>
            <person name="Pangilinan J."/>
            <person name="Park H.-J."/>
            <person name="Ramirez L."/>
            <person name="Alfaro M."/>
            <person name="Sun H."/>
            <person name="Tritt A."/>
            <person name="Yoshinaga Y."/>
            <person name="Zwiers L.-H."/>
            <person name="Turgeon B."/>
            <person name="Goodwin S."/>
            <person name="Spatafora J."/>
            <person name="Crous P."/>
            <person name="Grigoriev I."/>
        </authorList>
    </citation>
    <scope>NUCLEOTIDE SEQUENCE</scope>
    <source>
        <strain evidence="15">CBS 122368</strain>
    </source>
</reference>
<feature type="compositionally biased region" description="Basic and acidic residues" evidence="13">
    <location>
        <begin position="141"/>
        <end position="153"/>
    </location>
</feature>
<evidence type="ECO:0000256" key="12">
    <source>
        <dbReference type="RuleBase" id="RU004279"/>
    </source>
</evidence>
<evidence type="ECO:0000313" key="15">
    <source>
        <dbReference type="EMBL" id="KAF2244958.1"/>
    </source>
</evidence>
<evidence type="ECO:0000256" key="9">
    <source>
        <dbReference type="ARBA" id="ARBA00023163"/>
    </source>
</evidence>
<dbReference type="InterPro" id="IPR006592">
    <property type="entry name" value="RNA_pol_N"/>
</dbReference>
<dbReference type="EMBL" id="ML987202">
    <property type="protein sequence ID" value="KAF2244958.1"/>
    <property type="molecule type" value="Genomic_DNA"/>
</dbReference>
<dbReference type="InterPro" id="IPR007081">
    <property type="entry name" value="RNA_pol_Rpb1_5"/>
</dbReference>
<keyword evidence="5 12" id="KW-0548">Nucleotidyltransferase</keyword>
<evidence type="ECO:0000256" key="10">
    <source>
        <dbReference type="ARBA" id="ARBA00023242"/>
    </source>
</evidence>
<evidence type="ECO:0000256" key="13">
    <source>
        <dbReference type="SAM" id="MobiDB-lite"/>
    </source>
</evidence>
<dbReference type="Gene3D" id="1.10.150.390">
    <property type="match status" value="1"/>
</dbReference>
<dbReference type="FunFam" id="1.10.274.100:FF:000006">
    <property type="entry name" value="DNA-directed RNA polymerase subunit"/>
    <property type="match status" value="1"/>
</dbReference>
<evidence type="ECO:0000256" key="4">
    <source>
        <dbReference type="ARBA" id="ARBA00022679"/>
    </source>
</evidence>
<feature type="compositionally biased region" description="Acidic residues" evidence="13">
    <location>
        <begin position="1392"/>
        <end position="1402"/>
    </location>
</feature>
<evidence type="ECO:0000256" key="8">
    <source>
        <dbReference type="ARBA" id="ARBA00022842"/>
    </source>
</evidence>
<dbReference type="GeneID" id="54585576"/>
<dbReference type="InterPro" id="IPR045867">
    <property type="entry name" value="DNA-dir_RpoC_beta_prime"/>
</dbReference>
<keyword evidence="3 12" id="KW-0240">DNA-directed RNA polymerase</keyword>
<feature type="domain" description="RNA polymerase N-terminal" evidence="14">
    <location>
        <begin position="369"/>
        <end position="695"/>
    </location>
</feature>
<gene>
    <name evidence="15" type="ORF">BU26DRAFT_554023</name>
</gene>
<dbReference type="SMART" id="SM00663">
    <property type="entry name" value="RPOLA_N"/>
    <property type="match status" value="1"/>
</dbReference>
<keyword evidence="10" id="KW-0539">Nucleus</keyword>
<dbReference type="InterPro" id="IPR007083">
    <property type="entry name" value="RNA_pol_Rpb1_4"/>
</dbReference>
<dbReference type="Proteomes" id="UP000800094">
    <property type="component" value="Unassembled WGS sequence"/>
</dbReference>
<accession>A0A6A6I4K4</accession>
<feature type="compositionally biased region" description="Basic residues" evidence="13">
    <location>
        <begin position="1745"/>
        <end position="1756"/>
    </location>
</feature>
<dbReference type="GO" id="GO:0003677">
    <property type="term" value="F:DNA binding"/>
    <property type="evidence" value="ECO:0007669"/>
    <property type="project" value="InterPro"/>
</dbReference>
<comment type="catalytic activity">
    <reaction evidence="11 12">
        <text>RNA(n) + a ribonucleoside 5'-triphosphate = RNA(n+1) + diphosphate</text>
        <dbReference type="Rhea" id="RHEA:21248"/>
        <dbReference type="Rhea" id="RHEA-COMP:14527"/>
        <dbReference type="Rhea" id="RHEA-COMP:17342"/>
        <dbReference type="ChEBI" id="CHEBI:33019"/>
        <dbReference type="ChEBI" id="CHEBI:61557"/>
        <dbReference type="ChEBI" id="CHEBI:140395"/>
        <dbReference type="EC" id="2.7.7.6"/>
    </reaction>
</comment>
<dbReference type="FunFam" id="3.30.1490.180:FF:000003">
    <property type="entry name" value="DNA-directed RNA polymerase subunit"/>
    <property type="match status" value="1"/>
</dbReference>
<comment type="similarity">
    <text evidence="2 12">Belongs to the RNA polymerase beta' chain family.</text>
</comment>